<keyword evidence="2" id="KW-1185">Reference proteome</keyword>
<sequence>PVGSKAPALMGIVKGIMLQVGTKTSVVIFCPAQGYPVPSF</sequence>
<name>A0A6V7HCA2_9HYME</name>
<dbReference type="AlphaFoldDB" id="A0A6V7HCA2"/>
<reference evidence="1" key="1">
    <citation type="submission" date="2020-07" db="EMBL/GenBank/DDBJ databases">
        <authorList>
            <person name="Nazaruddin N."/>
        </authorList>
    </citation>
    <scope>NUCLEOTIDE SEQUENCE</scope>
</reference>
<feature type="non-terminal residue" evidence="1">
    <location>
        <position position="40"/>
    </location>
</feature>
<dbReference type="OrthoDB" id="7992172at2759"/>
<organism evidence="1 2">
    <name type="scientific">Heterotrigona itama</name>
    <dbReference type="NCBI Taxonomy" id="395501"/>
    <lineage>
        <taxon>Eukaryota</taxon>
        <taxon>Metazoa</taxon>
        <taxon>Ecdysozoa</taxon>
        <taxon>Arthropoda</taxon>
        <taxon>Hexapoda</taxon>
        <taxon>Insecta</taxon>
        <taxon>Pterygota</taxon>
        <taxon>Neoptera</taxon>
        <taxon>Endopterygota</taxon>
        <taxon>Hymenoptera</taxon>
        <taxon>Apocrita</taxon>
        <taxon>Aculeata</taxon>
        <taxon>Apoidea</taxon>
        <taxon>Anthophila</taxon>
        <taxon>Apidae</taxon>
        <taxon>Heterotrigona</taxon>
    </lineage>
</organism>
<evidence type="ECO:0000313" key="2">
    <source>
        <dbReference type="Proteomes" id="UP000752696"/>
    </source>
</evidence>
<dbReference type="EMBL" id="CAJDYZ010008924">
    <property type="protein sequence ID" value="CAD1475939.1"/>
    <property type="molecule type" value="Genomic_DNA"/>
</dbReference>
<feature type="non-terminal residue" evidence="1">
    <location>
        <position position="1"/>
    </location>
</feature>
<accession>A0A6V7HCA2</accession>
<proteinExistence type="predicted"/>
<gene>
    <name evidence="1" type="ORF">MHI_LOCUS610337</name>
</gene>
<dbReference type="Proteomes" id="UP000752696">
    <property type="component" value="Unassembled WGS sequence"/>
</dbReference>
<evidence type="ECO:0000313" key="1">
    <source>
        <dbReference type="EMBL" id="CAD1475939.1"/>
    </source>
</evidence>
<comment type="caution">
    <text evidence="1">The sequence shown here is derived from an EMBL/GenBank/DDBJ whole genome shotgun (WGS) entry which is preliminary data.</text>
</comment>
<protein>
    <submittedName>
        <fullName evidence="1">Uncharacterized protein</fullName>
    </submittedName>
</protein>